<dbReference type="EMBL" id="CADEAL010000906">
    <property type="protein sequence ID" value="CAB1426700.1"/>
    <property type="molecule type" value="Genomic_DNA"/>
</dbReference>
<sequence length="126" mass="13881">MEPEFTGVKHDSLRPELLWLDWFCSELVPVTDEVGPAAADLLPSRLNFYPSSRAGCFKATAAPEREPAAAVPLLVLAPRPGPMVKQVMSQDNMDNMDFSVSSVLLQDVSPVFIMKNYESETLPVSQ</sequence>
<dbReference type="Proteomes" id="UP001153269">
    <property type="component" value="Unassembled WGS sequence"/>
</dbReference>
<keyword evidence="2" id="KW-1185">Reference proteome</keyword>
<evidence type="ECO:0000313" key="1">
    <source>
        <dbReference type="EMBL" id="CAB1426700.1"/>
    </source>
</evidence>
<accession>A0A9N7U982</accession>
<gene>
    <name evidence="1" type="ORF">PLEPLA_LOCUS14638</name>
</gene>
<protein>
    <submittedName>
        <fullName evidence="1">Uncharacterized protein</fullName>
    </submittedName>
</protein>
<organism evidence="1 2">
    <name type="scientific">Pleuronectes platessa</name>
    <name type="common">European plaice</name>
    <dbReference type="NCBI Taxonomy" id="8262"/>
    <lineage>
        <taxon>Eukaryota</taxon>
        <taxon>Metazoa</taxon>
        <taxon>Chordata</taxon>
        <taxon>Craniata</taxon>
        <taxon>Vertebrata</taxon>
        <taxon>Euteleostomi</taxon>
        <taxon>Actinopterygii</taxon>
        <taxon>Neopterygii</taxon>
        <taxon>Teleostei</taxon>
        <taxon>Neoteleostei</taxon>
        <taxon>Acanthomorphata</taxon>
        <taxon>Carangaria</taxon>
        <taxon>Pleuronectiformes</taxon>
        <taxon>Pleuronectoidei</taxon>
        <taxon>Pleuronectidae</taxon>
        <taxon>Pleuronectes</taxon>
    </lineage>
</organism>
<dbReference type="AlphaFoldDB" id="A0A9N7U982"/>
<name>A0A9N7U982_PLEPL</name>
<reference evidence="1" key="1">
    <citation type="submission" date="2020-03" db="EMBL/GenBank/DDBJ databases">
        <authorList>
            <person name="Weist P."/>
        </authorList>
    </citation>
    <scope>NUCLEOTIDE SEQUENCE</scope>
</reference>
<proteinExistence type="predicted"/>
<comment type="caution">
    <text evidence="1">The sequence shown here is derived from an EMBL/GenBank/DDBJ whole genome shotgun (WGS) entry which is preliminary data.</text>
</comment>
<evidence type="ECO:0000313" key="2">
    <source>
        <dbReference type="Proteomes" id="UP001153269"/>
    </source>
</evidence>